<dbReference type="InterPro" id="IPR003615">
    <property type="entry name" value="HNH_nuc"/>
</dbReference>
<dbReference type="GO" id="GO:0004519">
    <property type="term" value="F:endonuclease activity"/>
    <property type="evidence" value="ECO:0007669"/>
    <property type="project" value="InterPro"/>
</dbReference>
<dbReference type="PATRIC" id="fig|86662.25.peg.3490"/>
<protein>
    <recommendedName>
        <fullName evidence="1">HNH nuclease domain-containing protein</fullName>
    </recommendedName>
</protein>
<dbReference type="GO" id="GO:0003676">
    <property type="term" value="F:nucleic acid binding"/>
    <property type="evidence" value="ECO:0007669"/>
    <property type="project" value="InterPro"/>
</dbReference>
<evidence type="ECO:0000313" key="3">
    <source>
        <dbReference type="Proteomes" id="UP000175706"/>
    </source>
</evidence>
<sequence>MEDYKILRKQFQHISQKYWERTGKMKICERCNSNEGIHLHHKQALSLGGTNEYENIVPLCNECHREFHRHFEGKKSFETFMNTPKHTELIGIWEMLNSQTVDFLLGKEVKDVINRALQLKREIQKALSEELLAEKRHLK</sequence>
<dbReference type="EMBL" id="LXLT01000050">
    <property type="protein sequence ID" value="OFD76314.1"/>
    <property type="molecule type" value="Genomic_DNA"/>
</dbReference>
<dbReference type="AlphaFoldDB" id="A0A1E8B5G0"/>
<organism evidence="2 3">
    <name type="scientific">Bacillus mycoides</name>
    <dbReference type="NCBI Taxonomy" id="1405"/>
    <lineage>
        <taxon>Bacteria</taxon>
        <taxon>Bacillati</taxon>
        <taxon>Bacillota</taxon>
        <taxon>Bacilli</taxon>
        <taxon>Bacillales</taxon>
        <taxon>Bacillaceae</taxon>
        <taxon>Bacillus</taxon>
        <taxon>Bacillus cereus group</taxon>
    </lineage>
</organism>
<evidence type="ECO:0000313" key="2">
    <source>
        <dbReference type="EMBL" id="OFD76314.1"/>
    </source>
</evidence>
<dbReference type="Pfam" id="PF01844">
    <property type="entry name" value="HNH"/>
    <property type="match status" value="1"/>
</dbReference>
<reference evidence="2 3" key="1">
    <citation type="submission" date="2016-05" db="EMBL/GenBank/DDBJ databases">
        <title>Bacillus thuringiensis and Bacillus weihenstephanensis as novel biocontrol agents of wilt causing Verticillium species.</title>
        <authorList>
            <person name="Hollensteiner J."/>
            <person name="Wemheuer F."/>
            <person name="Harting R."/>
            <person name="Kolarzyk A."/>
            <person name="Diaz-Valerio S."/>
            <person name="Poehlein A."/>
            <person name="Brzuszkiewicz E."/>
            <person name="Nesemann K."/>
            <person name="Braus-Stromeyer S."/>
            <person name="Braus G."/>
            <person name="Daniel R."/>
            <person name="Liesegang H."/>
        </authorList>
    </citation>
    <scope>NUCLEOTIDE SEQUENCE [LARGE SCALE GENOMIC DNA]</scope>
    <source>
        <strain evidence="2 3">GOE8</strain>
    </source>
</reference>
<gene>
    <name evidence="2" type="ORF">BWGOE8_34050</name>
</gene>
<feature type="domain" description="HNH nuclease" evidence="1">
    <location>
        <begin position="17"/>
        <end position="65"/>
    </location>
</feature>
<comment type="caution">
    <text evidence="2">The sequence shown here is derived from an EMBL/GenBank/DDBJ whole genome shotgun (WGS) entry which is preliminary data.</text>
</comment>
<dbReference type="RefSeq" id="WP_070144157.1">
    <property type="nucleotide sequence ID" value="NZ_LXLT01000050.1"/>
</dbReference>
<proteinExistence type="predicted"/>
<accession>A0A1E8B5G0</accession>
<dbReference type="InterPro" id="IPR002711">
    <property type="entry name" value="HNH"/>
</dbReference>
<dbReference type="GO" id="GO:0008270">
    <property type="term" value="F:zinc ion binding"/>
    <property type="evidence" value="ECO:0007669"/>
    <property type="project" value="InterPro"/>
</dbReference>
<dbReference type="Proteomes" id="UP000175706">
    <property type="component" value="Unassembled WGS sequence"/>
</dbReference>
<name>A0A1E8B5G0_BACMY</name>
<dbReference type="Gene3D" id="1.10.30.50">
    <property type="match status" value="1"/>
</dbReference>
<evidence type="ECO:0000259" key="1">
    <source>
        <dbReference type="SMART" id="SM00507"/>
    </source>
</evidence>
<dbReference type="CDD" id="cd00085">
    <property type="entry name" value="HNHc"/>
    <property type="match status" value="1"/>
</dbReference>
<dbReference type="SMART" id="SM00507">
    <property type="entry name" value="HNHc"/>
    <property type="match status" value="1"/>
</dbReference>